<feature type="binding site" evidence="6">
    <location>
        <position position="247"/>
    </location>
    <ligand>
        <name>Mg(2+)</name>
        <dbReference type="ChEBI" id="CHEBI:18420"/>
        <label>1</label>
    </ligand>
</feature>
<dbReference type="GO" id="GO:0008311">
    <property type="term" value="F:double-stranded DNA 3'-5' DNA exonuclease activity"/>
    <property type="evidence" value="ECO:0007669"/>
    <property type="project" value="InterPro"/>
</dbReference>
<proteinExistence type="inferred from homology"/>
<dbReference type="PANTHER" id="PTHR43250:SF2">
    <property type="entry name" value="EXODEOXYRIBONUCLEASE III"/>
    <property type="match status" value="1"/>
</dbReference>
<evidence type="ECO:0000256" key="8">
    <source>
        <dbReference type="SAM" id="MobiDB-lite"/>
    </source>
</evidence>
<evidence type="ECO:0000313" key="11">
    <source>
        <dbReference type="Proteomes" id="UP000619260"/>
    </source>
</evidence>
<dbReference type="SUPFAM" id="SSF56219">
    <property type="entry name" value="DNase I-like"/>
    <property type="match status" value="1"/>
</dbReference>
<feature type="region of interest" description="Disordered" evidence="8">
    <location>
        <begin position="237"/>
        <end position="256"/>
    </location>
</feature>
<gene>
    <name evidence="10" type="primary">xthA</name>
    <name evidence="10" type="ORF">Val02_91320</name>
</gene>
<dbReference type="GO" id="GO:0004519">
    <property type="term" value="F:endonuclease activity"/>
    <property type="evidence" value="ECO:0007669"/>
    <property type="project" value="InterPro"/>
</dbReference>
<evidence type="ECO:0000256" key="7">
    <source>
        <dbReference type="PIRSR" id="PIRSR604808-3"/>
    </source>
</evidence>
<evidence type="ECO:0000256" key="6">
    <source>
        <dbReference type="PIRSR" id="PIRSR604808-2"/>
    </source>
</evidence>
<evidence type="ECO:0000259" key="9">
    <source>
        <dbReference type="Pfam" id="PF03372"/>
    </source>
</evidence>
<dbReference type="InterPro" id="IPR036691">
    <property type="entry name" value="Endo/exonu/phosph_ase_sf"/>
</dbReference>
<feature type="binding site" evidence="6">
    <location>
        <position position="146"/>
    </location>
    <ligand>
        <name>Mg(2+)</name>
        <dbReference type="ChEBI" id="CHEBI:18420"/>
        <label>1</label>
    </ligand>
</feature>
<name>A0A8J3YVC4_9ACTN</name>
<evidence type="ECO:0000256" key="5">
    <source>
        <dbReference type="PIRSR" id="PIRSR604808-1"/>
    </source>
</evidence>
<dbReference type="CDD" id="cd09086">
    <property type="entry name" value="ExoIII-like_AP-endo"/>
    <property type="match status" value="1"/>
</dbReference>
<feature type="active site" evidence="5">
    <location>
        <position position="107"/>
    </location>
</feature>
<sequence length="256" mass="27995">MRLATWNVNSVRARLPRLLGWLDDVRPDVVCLQETKCPPETFPTDEVAALGYTTAAHGLGAWNGVALLSRVGLENVSTGFTDEPGFPEPEARAVSATCDGIRVWSVYIPNGRTPDDPHYTYKLAWLAALQAAVRAEIGSPLVVAGDFNVAPTDEDVWDPGLFVNSTHVTPAERQALADLRALGLVDVVPRPLKGDRPYTYWDYRAGMFHQNKGMRIDLVYATSAVADRVKDAYVDREARKGKGPSDHAPIVVDLDA</sequence>
<dbReference type="InterPro" id="IPR005135">
    <property type="entry name" value="Endo/exonuclease/phosphatase"/>
</dbReference>
<feature type="site" description="Transition state stabilizer" evidence="7">
    <location>
        <position position="148"/>
    </location>
</feature>
<comment type="similarity">
    <text evidence="1">Belongs to the DNA repair enzymes AP/ExoA family.</text>
</comment>
<dbReference type="Pfam" id="PF03372">
    <property type="entry name" value="Exo_endo_phos"/>
    <property type="match status" value="1"/>
</dbReference>
<keyword evidence="2 6" id="KW-0479">Metal-binding</keyword>
<accession>A0A8J3YVC4</accession>
<feature type="active site" description="Proton donor/acceptor" evidence="5">
    <location>
        <position position="146"/>
    </location>
</feature>
<keyword evidence="11" id="KW-1185">Reference proteome</keyword>
<dbReference type="PROSITE" id="PS00726">
    <property type="entry name" value="AP_NUCLEASE_F1_1"/>
    <property type="match status" value="1"/>
</dbReference>
<dbReference type="InterPro" id="IPR020847">
    <property type="entry name" value="AP_endonuclease_F1_BS"/>
</dbReference>
<reference evidence="10" key="1">
    <citation type="submission" date="2021-01" db="EMBL/GenBank/DDBJ databases">
        <title>Whole genome shotgun sequence of Virgisporangium aliadipatigenens NBRC 105644.</title>
        <authorList>
            <person name="Komaki H."/>
            <person name="Tamura T."/>
        </authorList>
    </citation>
    <scope>NUCLEOTIDE SEQUENCE</scope>
    <source>
        <strain evidence="10">NBRC 105644</strain>
    </source>
</reference>
<feature type="site" description="Interaction with DNA substrate" evidence="7">
    <location>
        <position position="247"/>
    </location>
</feature>
<dbReference type="GO" id="GO:0006281">
    <property type="term" value="P:DNA repair"/>
    <property type="evidence" value="ECO:0007669"/>
    <property type="project" value="InterPro"/>
</dbReference>
<dbReference type="EMBL" id="BOPF01000070">
    <property type="protein sequence ID" value="GIJ52246.1"/>
    <property type="molecule type" value="Genomic_DNA"/>
</dbReference>
<dbReference type="NCBIfam" id="TIGR00195">
    <property type="entry name" value="exoDNase_III"/>
    <property type="match status" value="1"/>
</dbReference>
<evidence type="ECO:0000313" key="10">
    <source>
        <dbReference type="EMBL" id="GIJ52246.1"/>
    </source>
</evidence>
<protein>
    <submittedName>
        <fullName evidence="10">Exodeoxyribonuclease III</fullName>
    </submittedName>
</protein>
<dbReference type="GO" id="GO:0003677">
    <property type="term" value="F:DNA binding"/>
    <property type="evidence" value="ECO:0007669"/>
    <property type="project" value="InterPro"/>
</dbReference>
<dbReference type="Gene3D" id="3.60.10.10">
    <property type="entry name" value="Endonuclease/exonuclease/phosphatase"/>
    <property type="match status" value="1"/>
</dbReference>
<keyword evidence="3" id="KW-0378">Hydrolase</keyword>
<feature type="site" description="Important for catalytic activity" evidence="7">
    <location>
        <position position="217"/>
    </location>
</feature>
<feature type="binding site" evidence="6">
    <location>
        <position position="34"/>
    </location>
    <ligand>
        <name>Mg(2+)</name>
        <dbReference type="ChEBI" id="CHEBI:18420"/>
        <label>1</label>
    </ligand>
</feature>
<dbReference type="InterPro" id="IPR004808">
    <property type="entry name" value="AP_endonuc_1"/>
</dbReference>
<evidence type="ECO:0000256" key="3">
    <source>
        <dbReference type="ARBA" id="ARBA00022801"/>
    </source>
</evidence>
<keyword evidence="6" id="KW-0464">Manganese</keyword>
<comment type="cofactor">
    <cofactor evidence="6">
        <name>Mg(2+)</name>
        <dbReference type="ChEBI" id="CHEBI:18420"/>
    </cofactor>
    <cofactor evidence="6">
        <name>Mn(2+)</name>
        <dbReference type="ChEBI" id="CHEBI:29035"/>
    </cofactor>
    <text evidence="6">Probably binds two magnesium or manganese ions per subunit.</text>
</comment>
<feature type="binding site" evidence="6">
    <location>
        <position position="7"/>
    </location>
    <ligand>
        <name>Mg(2+)</name>
        <dbReference type="ChEBI" id="CHEBI:18420"/>
        <label>1</label>
    </ligand>
</feature>
<comment type="caution">
    <text evidence="10">The sequence shown here is derived from an EMBL/GenBank/DDBJ whole genome shotgun (WGS) entry which is preliminary data.</text>
</comment>
<dbReference type="RefSeq" id="WP_203905643.1">
    <property type="nucleotide sequence ID" value="NZ_BOPF01000070.1"/>
</dbReference>
<dbReference type="InterPro" id="IPR037493">
    <property type="entry name" value="ExoIII-like"/>
</dbReference>
<dbReference type="GO" id="GO:0046872">
    <property type="term" value="F:metal ion binding"/>
    <property type="evidence" value="ECO:0007669"/>
    <property type="project" value="UniProtKB-KW"/>
</dbReference>
<feature type="active site" description="Proton acceptor" evidence="5">
    <location>
        <position position="247"/>
    </location>
</feature>
<keyword evidence="4 6" id="KW-0460">Magnesium</keyword>
<evidence type="ECO:0000256" key="4">
    <source>
        <dbReference type="ARBA" id="ARBA00022842"/>
    </source>
</evidence>
<dbReference type="Proteomes" id="UP000619260">
    <property type="component" value="Unassembled WGS sequence"/>
</dbReference>
<evidence type="ECO:0000256" key="1">
    <source>
        <dbReference type="ARBA" id="ARBA00007092"/>
    </source>
</evidence>
<feature type="domain" description="Endonuclease/exonuclease/phosphatase" evidence="9">
    <location>
        <begin position="4"/>
        <end position="247"/>
    </location>
</feature>
<dbReference type="PANTHER" id="PTHR43250">
    <property type="entry name" value="EXODEOXYRIBONUCLEASE III"/>
    <property type="match status" value="1"/>
</dbReference>
<evidence type="ECO:0000256" key="2">
    <source>
        <dbReference type="ARBA" id="ARBA00022723"/>
    </source>
</evidence>
<dbReference type="AlphaFoldDB" id="A0A8J3YVC4"/>
<dbReference type="NCBIfam" id="TIGR00633">
    <property type="entry name" value="xth"/>
    <property type="match status" value="1"/>
</dbReference>
<organism evidence="10 11">
    <name type="scientific">Virgisporangium aliadipatigenens</name>
    <dbReference type="NCBI Taxonomy" id="741659"/>
    <lineage>
        <taxon>Bacteria</taxon>
        <taxon>Bacillati</taxon>
        <taxon>Actinomycetota</taxon>
        <taxon>Actinomycetes</taxon>
        <taxon>Micromonosporales</taxon>
        <taxon>Micromonosporaceae</taxon>
        <taxon>Virgisporangium</taxon>
    </lineage>
</organism>
<feature type="binding site" evidence="6">
    <location>
        <position position="246"/>
    </location>
    <ligand>
        <name>Mg(2+)</name>
        <dbReference type="ChEBI" id="CHEBI:18420"/>
        <label>1</label>
    </ligand>
</feature>
<dbReference type="PROSITE" id="PS51435">
    <property type="entry name" value="AP_NUCLEASE_F1_4"/>
    <property type="match status" value="1"/>
</dbReference>
<feature type="binding site" evidence="6">
    <location>
        <position position="148"/>
    </location>
    <ligand>
        <name>Mg(2+)</name>
        <dbReference type="ChEBI" id="CHEBI:18420"/>
        <label>1</label>
    </ligand>
</feature>